<gene>
    <name evidence="4" type="ORF">C8P69_12114</name>
</gene>
<dbReference type="InterPro" id="IPR001387">
    <property type="entry name" value="Cro/C1-type_HTH"/>
</dbReference>
<dbReference type="Gene3D" id="2.60.120.10">
    <property type="entry name" value="Jelly Rolls"/>
    <property type="match status" value="1"/>
</dbReference>
<dbReference type="PANTHER" id="PTHR46797:SF10">
    <property type="entry name" value="BLR1115 PROTEIN"/>
    <property type="match status" value="1"/>
</dbReference>
<dbReference type="Pfam" id="PF07883">
    <property type="entry name" value="Cupin_2"/>
    <property type="match status" value="1"/>
</dbReference>
<reference evidence="4 5" key="1">
    <citation type="submission" date="2018-04" db="EMBL/GenBank/DDBJ databases">
        <title>Genomic Encyclopedia of Archaeal and Bacterial Type Strains, Phase II (KMG-II): from individual species to whole genera.</title>
        <authorList>
            <person name="Goeker M."/>
        </authorList>
    </citation>
    <scope>NUCLEOTIDE SEQUENCE [LARGE SCALE GENOMIC DNA]</scope>
    <source>
        <strain evidence="4 5">DSM 25521</strain>
    </source>
</reference>
<dbReference type="CDD" id="cd02209">
    <property type="entry name" value="cupin_XRE_C"/>
    <property type="match status" value="1"/>
</dbReference>
<dbReference type="AlphaFoldDB" id="A0A2T4YWM5"/>
<dbReference type="InterPro" id="IPR014710">
    <property type="entry name" value="RmlC-like_jellyroll"/>
</dbReference>
<dbReference type="SUPFAM" id="SSF51182">
    <property type="entry name" value="RmlC-like cupins"/>
    <property type="match status" value="1"/>
</dbReference>
<dbReference type="Gene3D" id="1.10.260.40">
    <property type="entry name" value="lambda repressor-like DNA-binding domains"/>
    <property type="match status" value="1"/>
</dbReference>
<evidence type="ECO:0000256" key="2">
    <source>
        <dbReference type="SAM" id="MobiDB-lite"/>
    </source>
</evidence>
<evidence type="ECO:0000256" key="1">
    <source>
        <dbReference type="ARBA" id="ARBA00023125"/>
    </source>
</evidence>
<dbReference type="SUPFAM" id="SSF47413">
    <property type="entry name" value="lambda repressor-like DNA-binding domains"/>
    <property type="match status" value="1"/>
</dbReference>
<keyword evidence="5" id="KW-1185">Reference proteome</keyword>
<evidence type="ECO:0000259" key="3">
    <source>
        <dbReference type="PROSITE" id="PS50943"/>
    </source>
</evidence>
<dbReference type="EMBL" id="PZZL01000021">
    <property type="protein sequence ID" value="PTM49061.1"/>
    <property type="molecule type" value="Genomic_DNA"/>
</dbReference>
<dbReference type="OrthoDB" id="189170at2"/>
<feature type="region of interest" description="Disordered" evidence="2">
    <location>
        <begin position="77"/>
        <end position="103"/>
    </location>
</feature>
<dbReference type="InterPro" id="IPR013096">
    <property type="entry name" value="Cupin_2"/>
</dbReference>
<dbReference type="GO" id="GO:0005829">
    <property type="term" value="C:cytosol"/>
    <property type="evidence" value="ECO:0007669"/>
    <property type="project" value="TreeGrafter"/>
</dbReference>
<dbReference type="RefSeq" id="WP_108179572.1">
    <property type="nucleotide sequence ID" value="NZ_PZZL01000021.1"/>
</dbReference>
<accession>A0A2T4YWM5</accession>
<dbReference type="SMART" id="SM00530">
    <property type="entry name" value="HTH_XRE"/>
    <property type="match status" value="1"/>
</dbReference>
<dbReference type="PANTHER" id="PTHR46797">
    <property type="entry name" value="HTH-TYPE TRANSCRIPTIONAL REGULATOR"/>
    <property type="match status" value="1"/>
</dbReference>
<dbReference type="InterPro" id="IPR010982">
    <property type="entry name" value="Lambda_DNA-bd_dom_sf"/>
</dbReference>
<name>A0A2T4YWM5_9HYPH</name>
<organism evidence="4 5">
    <name type="scientific">Phreatobacter oligotrophus</name>
    <dbReference type="NCBI Taxonomy" id="1122261"/>
    <lineage>
        <taxon>Bacteria</taxon>
        <taxon>Pseudomonadati</taxon>
        <taxon>Pseudomonadota</taxon>
        <taxon>Alphaproteobacteria</taxon>
        <taxon>Hyphomicrobiales</taxon>
        <taxon>Phreatobacteraceae</taxon>
        <taxon>Phreatobacter</taxon>
    </lineage>
</organism>
<dbReference type="PROSITE" id="PS50943">
    <property type="entry name" value="HTH_CROC1"/>
    <property type="match status" value="1"/>
</dbReference>
<evidence type="ECO:0000313" key="5">
    <source>
        <dbReference type="Proteomes" id="UP000241808"/>
    </source>
</evidence>
<protein>
    <submittedName>
        <fullName evidence="4">XRE family transcriptional regulator</fullName>
    </submittedName>
</protein>
<dbReference type="InterPro" id="IPR011051">
    <property type="entry name" value="RmlC_Cupin_sf"/>
</dbReference>
<dbReference type="Pfam" id="PF01381">
    <property type="entry name" value="HTH_3"/>
    <property type="match status" value="1"/>
</dbReference>
<dbReference type="GO" id="GO:0003700">
    <property type="term" value="F:DNA-binding transcription factor activity"/>
    <property type="evidence" value="ECO:0007669"/>
    <property type="project" value="TreeGrafter"/>
</dbReference>
<dbReference type="CDD" id="cd00093">
    <property type="entry name" value="HTH_XRE"/>
    <property type="match status" value="1"/>
</dbReference>
<dbReference type="GO" id="GO:0003677">
    <property type="term" value="F:DNA binding"/>
    <property type="evidence" value="ECO:0007669"/>
    <property type="project" value="UniProtKB-KW"/>
</dbReference>
<keyword evidence="1" id="KW-0238">DNA-binding</keyword>
<dbReference type="Proteomes" id="UP000241808">
    <property type="component" value="Unassembled WGS sequence"/>
</dbReference>
<dbReference type="InterPro" id="IPR050807">
    <property type="entry name" value="TransReg_Diox_bact_type"/>
</dbReference>
<evidence type="ECO:0000313" key="4">
    <source>
        <dbReference type="EMBL" id="PTM49061.1"/>
    </source>
</evidence>
<proteinExistence type="predicted"/>
<feature type="domain" description="HTH cro/C1-type" evidence="3">
    <location>
        <begin position="18"/>
        <end position="72"/>
    </location>
</feature>
<comment type="caution">
    <text evidence="4">The sequence shown here is derived from an EMBL/GenBank/DDBJ whole genome shotgun (WGS) entry which is preliminary data.</text>
</comment>
<sequence>METAAAPDDLDQVVAQRVRELRAAKGLTLDQLAALSGVSRAMISRIERAEASATAVLLVKLGAALGVTLGTLFEKPQPKPDPVRRAATTAVRTDPETGYTRRNVAPPNASGTDIVEVMLPAGKRVAYDNIVVIPVEQFVWVLEGTLTLSYDGLVTDLGPGDCRVMRLDYPLVFENRTDQPARYCVVLVPNTSGGLRR</sequence>